<evidence type="ECO:0000313" key="2">
    <source>
        <dbReference type="Proteomes" id="UP001302666"/>
    </source>
</evidence>
<dbReference type="Proteomes" id="UP001302666">
    <property type="component" value="Chromosome"/>
</dbReference>
<dbReference type="RefSeq" id="WP_317385157.1">
    <property type="nucleotide sequence ID" value="NZ_CP136704.1"/>
</dbReference>
<name>A0ABZ0HFJ1_TRISK</name>
<evidence type="ECO:0000313" key="1">
    <source>
        <dbReference type="EMBL" id="WOI32884.1"/>
    </source>
</evidence>
<gene>
    <name evidence="1" type="ORF">R1T40_18400</name>
</gene>
<organism evidence="1 2">
    <name type="scientific">Tritonibacter scottomollicae</name>
    <name type="common">Epibacterium scottomollicae</name>
    <dbReference type="NCBI Taxonomy" id="483013"/>
    <lineage>
        <taxon>Bacteria</taxon>
        <taxon>Pseudomonadati</taxon>
        <taxon>Pseudomonadota</taxon>
        <taxon>Alphaproteobacteria</taxon>
        <taxon>Rhodobacterales</taxon>
        <taxon>Paracoccaceae</taxon>
        <taxon>Tritonibacter</taxon>
    </lineage>
</organism>
<dbReference type="EMBL" id="CP136704">
    <property type="protein sequence ID" value="WOI32884.1"/>
    <property type="molecule type" value="Genomic_DNA"/>
</dbReference>
<sequence>MSGTDFERLNIVLAARDREFARAMDRNIRRVERFAARSQRDLSKISKRFDALGFAAKRMGPLIAALGAGAVIGKLQRTVSTLDDIGKTADKIGLTTDALQEWRTIAESAGVAQGALDSSLERFNKRLGEAQQGGGAASKMLKQLGLDAGELATAGLDEAMKQVADQIAGLADPTERAAAAAALFGREGVAMVNLLREGSAGMDRMRQEARDLGIIIDESLIRGAEDAQTKLDLMSRVIDAQLNSALVELAPLLVGGATALADFARFINSSIDAVQDFLEPQTQLQQATDNLVMAMGDEIRQSQLLDQALGRGVTMSQAVAKAKLEEARTRHANAKAAISEHKAMVLGSESWASLTSQINDAQSTLMASGFHGDIATSRRADAYEQEQQRLAALIVQRQELIKVDGELQAHLDRTASNMTALEGAIGQSGGGLVSVEGTAINPIEPSLRGPVEASGRAASAAVPELTDYAAVVERIRGVFGDAAVAGSGYRDQLTQLDVLYRAGKLSAAEYEEAVGAVESKFEGAKSAAESLRSSATRALADIVTGSQSASDAVSGLLQNLAGMFANAAFGGLFKDTGIFASVGELLSFDGGGYTGSAPRSGGLDGKGGMLAMIHPQESVIDHTKGQRAPISSASNGTPQLNVNVYGANTDAQIRDMARQGAHEAIQQYDRQVLPRSVAAINNDPRRIG</sequence>
<reference evidence="1 2" key="1">
    <citation type="submission" date="2023-10" db="EMBL/GenBank/DDBJ databases">
        <title>Eight complete genome sequences of bacteria isolated from laboratory stock of Giant Kelp gametophytes.</title>
        <authorList>
            <person name="Tolentino B."/>
            <person name="Nuzhdin S."/>
        </authorList>
    </citation>
    <scope>NUCLEOTIDE SEQUENCE [LARGE SCALE GENOMIC DNA]</scope>
    <source>
        <strain evidence="1 2">LC.270.F.C4</strain>
    </source>
</reference>
<accession>A0ABZ0HFJ1</accession>
<keyword evidence="2" id="KW-1185">Reference proteome</keyword>
<proteinExistence type="predicted"/>
<protein>
    <submittedName>
        <fullName evidence="1">Uncharacterized protein</fullName>
    </submittedName>
</protein>